<keyword evidence="1 5" id="KW-0479">Metal-binding</keyword>
<dbReference type="InterPro" id="IPR001781">
    <property type="entry name" value="Znf_LIM"/>
</dbReference>
<feature type="domain" description="LIM zinc-binding" evidence="7">
    <location>
        <begin position="137"/>
        <end position="203"/>
    </location>
</feature>
<evidence type="ECO:0000256" key="4">
    <source>
        <dbReference type="ARBA" id="ARBA00023038"/>
    </source>
</evidence>
<proteinExistence type="predicted"/>
<dbReference type="PROSITE" id="PS51303">
    <property type="entry name" value="PET"/>
    <property type="match status" value="1"/>
</dbReference>
<evidence type="ECO:0000259" key="7">
    <source>
        <dbReference type="PROSITE" id="PS50023"/>
    </source>
</evidence>
<gene>
    <name evidence="9" type="ORF">niasHS_003702</name>
</gene>
<dbReference type="Proteomes" id="UP001620645">
    <property type="component" value="Unassembled WGS sequence"/>
</dbReference>
<feature type="region of interest" description="Disordered" evidence="6">
    <location>
        <begin position="335"/>
        <end position="356"/>
    </location>
</feature>
<keyword evidence="2" id="KW-0677">Repeat</keyword>
<feature type="compositionally biased region" description="Low complexity" evidence="6">
    <location>
        <begin position="523"/>
        <end position="549"/>
    </location>
</feature>
<evidence type="ECO:0000259" key="8">
    <source>
        <dbReference type="PROSITE" id="PS51303"/>
    </source>
</evidence>
<keyword evidence="10" id="KW-1185">Reference proteome</keyword>
<dbReference type="PANTHER" id="PTHR24211">
    <property type="entry name" value="LIM DOMAIN-CONTAINING PROTEIN"/>
    <property type="match status" value="1"/>
</dbReference>
<evidence type="ECO:0000256" key="3">
    <source>
        <dbReference type="ARBA" id="ARBA00022833"/>
    </source>
</evidence>
<feature type="compositionally biased region" description="Basic residues" evidence="6">
    <location>
        <begin position="495"/>
        <end position="514"/>
    </location>
</feature>
<dbReference type="Pfam" id="PF06297">
    <property type="entry name" value="PET"/>
    <property type="match status" value="1"/>
</dbReference>
<dbReference type="InterPro" id="IPR010442">
    <property type="entry name" value="PET_domain"/>
</dbReference>
<organism evidence="9 10">
    <name type="scientific">Heterodera schachtii</name>
    <name type="common">Sugarbeet cyst nematode worm</name>
    <name type="synonym">Tylenchus schachtii</name>
    <dbReference type="NCBI Taxonomy" id="97005"/>
    <lineage>
        <taxon>Eukaryota</taxon>
        <taxon>Metazoa</taxon>
        <taxon>Ecdysozoa</taxon>
        <taxon>Nematoda</taxon>
        <taxon>Chromadorea</taxon>
        <taxon>Rhabditida</taxon>
        <taxon>Tylenchina</taxon>
        <taxon>Tylenchomorpha</taxon>
        <taxon>Tylenchoidea</taxon>
        <taxon>Heteroderidae</taxon>
        <taxon>Heteroderinae</taxon>
        <taxon>Heterodera</taxon>
    </lineage>
</organism>
<sequence length="629" mass="69616">MEKLPKMARQNGNPTASASAIYHRSRFLCSSDDDSGCAMDEIYAWVPPRTKLDLIHQFFAALPTEKVPRIGTAGEHWRKGQLERQLPRQDADARFCGNLSAQEESELAAFSRVRFANSLGRGEVRRSSSAAVGTSKVYCHQCRNCIFSDQIAVWAPSHFGPSAFWHPNCFVCVECGELLVDLIYFAHAQNVFCGRHHAELIKPRCSHCDELIFSEECTEAEGRVWHMRHFCCGRCGVPLGGQRYVMNCEETEAARPLCVRCCRESAKSKCAMCAEQIAADRPHIAQGAFHWHADGRCFCCCFCRRALLGKPFSLLSNGRLFCALRGCVSALPQNRPPRSLPPPPFPPPPPPRPTQSRVRFDFQSVFASPPENIYETVATAKEEGNETATKGQRKKCQMEANPKEKNIQKSFGIETSESSEAEENEGKPLRRCRSVDGRGERRRKSATGKMTNKSGASLAVDNFYSKAPPPENAKILPNCTDEGTLTAALALASTRQRHLRKRRQRRREHRKRRQTLYWERPHSSSSSSSAGDSDSSSSTCSSSSSSASGAFDRLPNDALLRHLNASGACAGNSSVSESPLPEKNLSVSNINPQLQYICRVATTRPTTAKYAKNAMAQRSANAGSNCRIS</sequence>
<feature type="domain" description="PET" evidence="8">
    <location>
        <begin position="24"/>
        <end position="131"/>
    </location>
</feature>
<dbReference type="FunFam" id="2.10.110.10:FF:000005">
    <property type="entry name" value="Testin isoform 1"/>
    <property type="match status" value="1"/>
</dbReference>
<evidence type="ECO:0000256" key="5">
    <source>
        <dbReference type="PROSITE-ProRule" id="PRU00125"/>
    </source>
</evidence>
<accession>A0ABD2KHR0</accession>
<dbReference type="InterPro" id="IPR047120">
    <property type="entry name" value="Pk/Esn/Tes"/>
</dbReference>
<dbReference type="EMBL" id="JBICCN010000026">
    <property type="protein sequence ID" value="KAL3102293.1"/>
    <property type="molecule type" value="Genomic_DNA"/>
</dbReference>
<reference evidence="9 10" key="1">
    <citation type="submission" date="2024-10" db="EMBL/GenBank/DDBJ databases">
        <authorList>
            <person name="Kim D."/>
        </authorList>
    </citation>
    <scope>NUCLEOTIDE SEQUENCE [LARGE SCALE GENOMIC DNA]</scope>
    <source>
        <strain evidence="9">Taebaek</strain>
    </source>
</reference>
<dbReference type="Pfam" id="PF00412">
    <property type="entry name" value="LIM"/>
    <property type="match status" value="2"/>
</dbReference>
<evidence type="ECO:0000256" key="2">
    <source>
        <dbReference type="ARBA" id="ARBA00022737"/>
    </source>
</evidence>
<evidence type="ECO:0000313" key="10">
    <source>
        <dbReference type="Proteomes" id="UP001620645"/>
    </source>
</evidence>
<dbReference type="SMART" id="SM00132">
    <property type="entry name" value="LIM"/>
    <property type="match status" value="3"/>
</dbReference>
<evidence type="ECO:0000256" key="1">
    <source>
        <dbReference type="ARBA" id="ARBA00022723"/>
    </source>
</evidence>
<feature type="domain" description="LIM zinc-binding" evidence="7">
    <location>
        <begin position="268"/>
        <end position="334"/>
    </location>
</feature>
<keyword evidence="4 5" id="KW-0440">LIM domain</keyword>
<feature type="region of interest" description="Disordered" evidence="6">
    <location>
        <begin position="380"/>
        <end position="454"/>
    </location>
</feature>
<comment type="caution">
    <text evidence="9">The sequence shown here is derived from an EMBL/GenBank/DDBJ whole genome shotgun (WGS) entry which is preliminary data.</text>
</comment>
<feature type="region of interest" description="Disordered" evidence="6">
    <location>
        <begin position="493"/>
        <end position="549"/>
    </location>
</feature>
<feature type="compositionally biased region" description="Pro residues" evidence="6">
    <location>
        <begin position="335"/>
        <end position="353"/>
    </location>
</feature>
<dbReference type="CDD" id="cd09340">
    <property type="entry name" value="LIM1_Testin_like"/>
    <property type="match status" value="1"/>
</dbReference>
<dbReference type="PROSITE" id="PS50023">
    <property type="entry name" value="LIM_DOMAIN_2"/>
    <property type="match status" value="2"/>
</dbReference>
<protein>
    <submittedName>
        <fullName evidence="9">Uncharacterized protein</fullName>
    </submittedName>
</protein>
<dbReference type="SUPFAM" id="SSF57716">
    <property type="entry name" value="Glucocorticoid receptor-like (DNA-binding domain)"/>
    <property type="match status" value="1"/>
</dbReference>
<dbReference type="AlphaFoldDB" id="A0ABD2KHR0"/>
<dbReference type="PROSITE" id="PS00478">
    <property type="entry name" value="LIM_DOMAIN_1"/>
    <property type="match status" value="1"/>
</dbReference>
<dbReference type="GO" id="GO:0046872">
    <property type="term" value="F:metal ion binding"/>
    <property type="evidence" value="ECO:0007669"/>
    <property type="project" value="UniProtKB-KW"/>
</dbReference>
<dbReference type="Gene3D" id="2.10.110.10">
    <property type="entry name" value="Cysteine Rich Protein"/>
    <property type="match status" value="3"/>
</dbReference>
<name>A0ABD2KHR0_HETSC</name>
<feature type="compositionally biased region" description="Basic and acidic residues" evidence="6">
    <location>
        <begin position="424"/>
        <end position="439"/>
    </location>
</feature>
<keyword evidence="3 5" id="KW-0862">Zinc</keyword>
<evidence type="ECO:0000313" key="9">
    <source>
        <dbReference type="EMBL" id="KAL3102293.1"/>
    </source>
</evidence>
<evidence type="ECO:0000256" key="6">
    <source>
        <dbReference type="SAM" id="MobiDB-lite"/>
    </source>
</evidence>
<dbReference type="PANTHER" id="PTHR24211:SF20">
    <property type="entry name" value="PROTEIN ESPINAS-RELATED"/>
    <property type="match status" value="1"/>
</dbReference>